<comment type="similarity">
    <text evidence="7">Belongs to the xylose isomerase family.</text>
</comment>
<dbReference type="InterPro" id="IPR036237">
    <property type="entry name" value="Xyl_isomerase-like_sf"/>
</dbReference>
<dbReference type="GO" id="GO:0042732">
    <property type="term" value="P:D-xylose metabolic process"/>
    <property type="evidence" value="ECO:0007669"/>
    <property type="project" value="UniProtKB-KW"/>
</dbReference>
<keyword evidence="6 7" id="KW-0119">Carbohydrate metabolism</keyword>
<dbReference type="InterPro" id="IPR013022">
    <property type="entry name" value="Xyl_isomerase-like_TIM-brl"/>
</dbReference>
<dbReference type="EC" id="5.3.1.5" evidence="7"/>
<dbReference type="GO" id="GO:0009045">
    <property type="term" value="F:xylose isomerase activity"/>
    <property type="evidence" value="ECO:0007669"/>
    <property type="project" value="UniProtKB-EC"/>
</dbReference>
<dbReference type="PANTHER" id="PTHR30268:SF0">
    <property type="entry name" value="L-RHAMNOSE ISOMERASE"/>
    <property type="match status" value="1"/>
</dbReference>
<comment type="subunit">
    <text evidence="8">Homotetramer.</text>
</comment>
<dbReference type="EMBL" id="CP065383">
    <property type="protein sequence ID" value="QPM67401.1"/>
    <property type="molecule type" value="Genomic_DNA"/>
</dbReference>
<evidence type="ECO:0000256" key="1">
    <source>
        <dbReference type="ARBA" id="ARBA00004496"/>
    </source>
</evidence>
<dbReference type="Proteomes" id="UP000594463">
    <property type="component" value="Chromosome"/>
</dbReference>
<dbReference type="PANTHER" id="PTHR30268">
    <property type="entry name" value="L-RHAMNOSE ISOMERASE"/>
    <property type="match status" value="1"/>
</dbReference>
<evidence type="ECO:0000256" key="8">
    <source>
        <dbReference type="RuleBase" id="RU000610"/>
    </source>
</evidence>
<keyword evidence="2" id="KW-0963">Cytoplasm</keyword>
<evidence type="ECO:0000256" key="2">
    <source>
        <dbReference type="ARBA" id="ARBA00022490"/>
    </source>
</evidence>
<name>A0A7T1AK48_ATRLM</name>
<sequence>MEKFKIGVGLWCVSFAADRFLSSGYRPMHSLEEQIKIVARIPGAESIDLHTSDLNGIAIKDAAKMAKDNGLIINAVNANIFGDPVYKYGAFTNTEEKIRRQAIDLSKKSIDMARELGAKISSLWPGQDGFDYYFQNDYYSQWDNTISAMKEISAYAPDIQIGYEYKPKEPRMFSLINNAGKAVYLANEVNASNFGVTLDYGHALFAHENAAESLCLINRAGKLFNVHFNDAYGTWDDDLIAGSVNIWSNLEFFWYLKQTDYQGYVTLDMFPYREDPFEACSLAVRMIQSLEEIVDQLDSQKIRKYQKKSDAVAALEHLRKVVLEKK</sequence>
<dbReference type="SUPFAM" id="SSF51658">
    <property type="entry name" value="Xylose isomerase-like"/>
    <property type="match status" value="1"/>
</dbReference>
<dbReference type="PROSITE" id="PS51415">
    <property type="entry name" value="XYLOSE_ISOMERASE"/>
    <property type="match status" value="1"/>
</dbReference>
<keyword evidence="4" id="KW-0464">Manganese</keyword>
<dbReference type="PRINTS" id="PR00688">
    <property type="entry name" value="XYLOSISMRASE"/>
</dbReference>
<keyword evidence="11" id="KW-1185">Reference proteome</keyword>
<evidence type="ECO:0000256" key="3">
    <source>
        <dbReference type="ARBA" id="ARBA00022723"/>
    </source>
</evidence>
<dbReference type="Pfam" id="PF01261">
    <property type="entry name" value="AP_endonuc_2"/>
    <property type="match status" value="1"/>
</dbReference>
<dbReference type="InterPro" id="IPR001998">
    <property type="entry name" value="Xylose_isomerase"/>
</dbReference>
<evidence type="ECO:0000259" key="9">
    <source>
        <dbReference type="Pfam" id="PF01261"/>
    </source>
</evidence>
<evidence type="ECO:0000256" key="4">
    <source>
        <dbReference type="ARBA" id="ARBA00023211"/>
    </source>
</evidence>
<comment type="subcellular location">
    <subcellularLocation>
        <location evidence="1 8">Cytoplasm</location>
    </subcellularLocation>
</comment>
<dbReference type="Gene3D" id="3.20.20.150">
    <property type="entry name" value="Divalent-metal-dependent TIM barrel enzymes"/>
    <property type="match status" value="1"/>
</dbReference>
<evidence type="ECO:0000256" key="6">
    <source>
        <dbReference type="ARBA" id="ARBA00023277"/>
    </source>
</evidence>
<keyword evidence="5 7" id="KW-0413">Isomerase</keyword>
<dbReference type="RefSeq" id="WP_218112607.1">
    <property type="nucleotide sequence ID" value="NZ_CP065383.1"/>
</dbReference>
<evidence type="ECO:0000256" key="7">
    <source>
        <dbReference type="RuleBase" id="RU000609"/>
    </source>
</evidence>
<evidence type="ECO:0000313" key="10">
    <source>
        <dbReference type="EMBL" id="QPM67401.1"/>
    </source>
</evidence>
<evidence type="ECO:0000313" key="11">
    <source>
        <dbReference type="Proteomes" id="UP000594463"/>
    </source>
</evidence>
<dbReference type="GO" id="GO:0046872">
    <property type="term" value="F:metal ion binding"/>
    <property type="evidence" value="ECO:0007669"/>
    <property type="project" value="UniProtKB-KW"/>
</dbReference>
<organism evidence="10 11">
    <name type="scientific">Atribacter laminatus</name>
    <dbReference type="NCBI Taxonomy" id="2847778"/>
    <lineage>
        <taxon>Bacteria</taxon>
        <taxon>Pseudomonadati</taxon>
        <taxon>Atribacterota</taxon>
        <taxon>Atribacteria</taxon>
        <taxon>Atribacterales</taxon>
        <taxon>Atribacteraceae</taxon>
        <taxon>Atribacter</taxon>
    </lineage>
</organism>
<keyword evidence="3 7" id="KW-0479">Metal-binding</keyword>
<accession>A0A7T1AK48</accession>
<proteinExistence type="inferred from homology"/>
<dbReference type="GO" id="GO:0005737">
    <property type="term" value="C:cytoplasm"/>
    <property type="evidence" value="ECO:0007669"/>
    <property type="project" value="UniProtKB-SubCell"/>
</dbReference>
<dbReference type="InterPro" id="IPR050337">
    <property type="entry name" value="L-rhamnose_isomerase"/>
</dbReference>
<reference evidence="10 11" key="1">
    <citation type="journal article" date="2021" name="Nat. Commun.">
        <title>Isolation of a member of the candidate phylum Atribacteria reveals a unique cell membrane structure.</title>
        <authorList>
            <person name="Taiki K."/>
            <person name="Nobu M.K."/>
            <person name="Kusada H."/>
            <person name="Meng X.-Y."/>
            <person name="Hosoki N."/>
            <person name="Uematsu K."/>
            <person name="Yoshioka H."/>
            <person name="Kamagata Y."/>
            <person name="Tamaki H."/>
        </authorList>
    </citation>
    <scope>NUCLEOTIDE SEQUENCE [LARGE SCALE GENOMIC DNA]</scope>
    <source>
        <strain evidence="10 11">RT761</strain>
    </source>
</reference>
<dbReference type="KEGG" id="alam:RT761_00604"/>
<dbReference type="AlphaFoldDB" id="A0A7T1AK48"/>
<evidence type="ECO:0000256" key="5">
    <source>
        <dbReference type="ARBA" id="ARBA00023235"/>
    </source>
</evidence>
<feature type="domain" description="Xylose isomerase-like TIM barrel" evidence="9">
    <location>
        <begin position="43"/>
        <end position="275"/>
    </location>
</feature>
<comment type="catalytic activity">
    <reaction evidence="7">
        <text>alpha-D-xylose = alpha-D-xylulofuranose</text>
        <dbReference type="Rhea" id="RHEA:22816"/>
        <dbReference type="ChEBI" id="CHEBI:28518"/>
        <dbReference type="ChEBI" id="CHEBI:188998"/>
        <dbReference type="EC" id="5.3.1.5"/>
    </reaction>
</comment>
<protein>
    <recommendedName>
        <fullName evidence="7">Xylose isomerase</fullName>
        <ecNumber evidence="7">5.3.1.5</ecNumber>
    </recommendedName>
</protein>
<keyword evidence="7" id="KW-0859">Xylose metabolism</keyword>
<gene>
    <name evidence="10" type="primary">xylA_2</name>
    <name evidence="10" type="ORF">RT761_00604</name>
</gene>